<reference evidence="2 3" key="1">
    <citation type="submission" date="2017-11" db="EMBL/GenBank/DDBJ databases">
        <title>De-novo sequencing of pomegranate (Punica granatum L.) genome.</title>
        <authorList>
            <person name="Akparov Z."/>
            <person name="Amiraslanov A."/>
            <person name="Hajiyeva S."/>
            <person name="Abbasov M."/>
            <person name="Kaur K."/>
            <person name="Hamwieh A."/>
            <person name="Solovyev V."/>
            <person name="Salamov A."/>
            <person name="Braich B."/>
            <person name="Kosarev P."/>
            <person name="Mahmoud A."/>
            <person name="Hajiyev E."/>
            <person name="Babayeva S."/>
            <person name="Izzatullayeva V."/>
            <person name="Mammadov A."/>
            <person name="Mammadov A."/>
            <person name="Sharifova S."/>
            <person name="Ojaghi J."/>
            <person name="Eynullazada K."/>
            <person name="Bayramov B."/>
            <person name="Abdulazimova A."/>
            <person name="Shahmuradov I."/>
        </authorList>
    </citation>
    <scope>NUCLEOTIDE SEQUENCE [LARGE SCALE GENOMIC DNA]</scope>
    <source>
        <strain evidence="3">cv. AG2017</strain>
        <tissue evidence="2">Leaf</tissue>
    </source>
</reference>
<comment type="caution">
    <text evidence="2">The sequence shown here is derived from an EMBL/GenBank/DDBJ whole genome shotgun (WGS) entry which is preliminary data.</text>
</comment>
<dbReference type="AlphaFoldDB" id="A0A2I0IF27"/>
<organism evidence="2 3">
    <name type="scientific">Punica granatum</name>
    <name type="common">Pomegranate</name>
    <dbReference type="NCBI Taxonomy" id="22663"/>
    <lineage>
        <taxon>Eukaryota</taxon>
        <taxon>Viridiplantae</taxon>
        <taxon>Streptophyta</taxon>
        <taxon>Embryophyta</taxon>
        <taxon>Tracheophyta</taxon>
        <taxon>Spermatophyta</taxon>
        <taxon>Magnoliopsida</taxon>
        <taxon>eudicotyledons</taxon>
        <taxon>Gunneridae</taxon>
        <taxon>Pentapetalae</taxon>
        <taxon>rosids</taxon>
        <taxon>malvids</taxon>
        <taxon>Myrtales</taxon>
        <taxon>Lythraceae</taxon>
        <taxon>Punica</taxon>
    </lineage>
</organism>
<evidence type="ECO:0000313" key="2">
    <source>
        <dbReference type="EMBL" id="PKI42598.1"/>
    </source>
</evidence>
<keyword evidence="3" id="KW-1185">Reference proteome</keyword>
<dbReference type="Proteomes" id="UP000233551">
    <property type="component" value="Unassembled WGS sequence"/>
</dbReference>
<protein>
    <submittedName>
        <fullName evidence="2">Uncharacterized protein</fullName>
    </submittedName>
</protein>
<evidence type="ECO:0000256" key="1">
    <source>
        <dbReference type="SAM" id="MobiDB-lite"/>
    </source>
</evidence>
<dbReference type="EMBL" id="PGOL01003143">
    <property type="protein sequence ID" value="PKI42598.1"/>
    <property type="molecule type" value="Genomic_DNA"/>
</dbReference>
<sequence length="236" mass="26934">MRRNWEGFGFEAERVVVESRHHAVILSACSVERERLERDRWAAPHWQLPHLRRTEVAAGASPQVCRHLLSLSATKSLGYDNGEGEKHKQKRRPWGRSAIQEVRSSQVQAPSARPADSSSSTSRLIVLDKHATTIDGSVDLALKKVERSMEVPLSSLERVSEADSEDFPGEADDKDSLLARLQSFCLKMDTKEFWSFVTSKKELDLLREKMHLALVGYVDRCWWRRRTPSKRVSVRG</sequence>
<name>A0A2I0IF27_PUNGR</name>
<accession>A0A2I0IF27</accession>
<evidence type="ECO:0000313" key="3">
    <source>
        <dbReference type="Proteomes" id="UP000233551"/>
    </source>
</evidence>
<gene>
    <name evidence="2" type="ORF">CRG98_037011</name>
</gene>
<feature type="compositionally biased region" description="Low complexity" evidence="1">
    <location>
        <begin position="109"/>
        <end position="121"/>
    </location>
</feature>
<proteinExistence type="predicted"/>
<feature type="region of interest" description="Disordered" evidence="1">
    <location>
        <begin position="76"/>
        <end position="121"/>
    </location>
</feature>